<dbReference type="InterPro" id="IPR011051">
    <property type="entry name" value="RmlC_Cupin_sf"/>
</dbReference>
<evidence type="ECO:0000259" key="6">
    <source>
        <dbReference type="Pfam" id="PF05726"/>
    </source>
</evidence>
<evidence type="ECO:0000313" key="7">
    <source>
        <dbReference type="EnsemblProtists" id="PYU1_T002948"/>
    </source>
</evidence>
<dbReference type="STRING" id="431595.K3WDA7"/>
<evidence type="ECO:0000313" key="8">
    <source>
        <dbReference type="Proteomes" id="UP000019132"/>
    </source>
</evidence>
<feature type="chain" id="PRO_5003867528" description="Pirin" evidence="4">
    <location>
        <begin position="26"/>
        <end position="361"/>
    </location>
</feature>
<dbReference type="InterPro" id="IPR012093">
    <property type="entry name" value="Pirin"/>
</dbReference>
<dbReference type="InterPro" id="IPR008778">
    <property type="entry name" value="Pirin_C_dom"/>
</dbReference>
<dbReference type="CDD" id="cd02909">
    <property type="entry name" value="cupin_pirin_N"/>
    <property type="match status" value="1"/>
</dbReference>
<dbReference type="PANTHER" id="PTHR13903">
    <property type="entry name" value="PIRIN-RELATED"/>
    <property type="match status" value="1"/>
</dbReference>
<evidence type="ECO:0000256" key="3">
    <source>
        <dbReference type="SAM" id="MobiDB-lite"/>
    </source>
</evidence>
<dbReference type="InterPro" id="IPR003829">
    <property type="entry name" value="Pirin_N_dom"/>
</dbReference>
<evidence type="ECO:0000256" key="4">
    <source>
        <dbReference type="SAM" id="SignalP"/>
    </source>
</evidence>
<feature type="domain" description="Pirin N-terminal" evidence="5">
    <location>
        <begin position="91"/>
        <end position="188"/>
    </location>
</feature>
<dbReference type="PANTHER" id="PTHR13903:SF8">
    <property type="entry name" value="PIRIN"/>
    <property type="match status" value="1"/>
</dbReference>
<reference evidence="8" key="1">
    <citation type="journal article" date="2010" name="Genome Biol.">
        <title>Genome sequence of the necrotrophic plant pathogen Pythium ultimum reveals original pathogenicity mechanisms and effector repertoire.</title>
        <authorList>
            <person name="Levesque C.A."/>
            <person name="Brouwer H."/>
            <person name="Cano L."/>
            <person name="Hamilton J.P."/>
            <person name="Holt C."/>
            <person name="Huitema E."/>
            <person name="Raffaele S."/>
            <person name="Robideau G.P."/>
            <person name="Thines M."/>
            <person name="Win J."/>
            <person name="Zerillo M.M."/>
            <person name="Beakes G.W."/>
            <person name="Boore J.L."/>
            <person name="Busam D."/>
            <person name="Dumas B."/>
            <person name="Ferriera S."/>
            <person name="Fuerstenberg S.I."/>
            <person name="Gachon C.M."/>
            <person name="Gaulin E."/>
            <person name="Govers F."/>
            <person name="Grenville-Briggs L."/>
            <person name="Horner N."/>
            <person name="Hostetler J."/>
            <person name="Jiang R.H."/>
            <person name="Johnson J."/>
            <person name="Krajaejun T."/>
            <person name="Lin H."/>
            <person name="Meijer H.J."/>
            <person name="Moore B."/>
            <person name="Morris P."/>
            <person name="Phuntmart V."/>
            <person name="Puiu D."/>
            <person name="Shetty J."/>
            <person name="Stajich J.E."/>
            <person name="Tripathy S."/>
            <person name="Wawra S."/>
            <person name="van West P."/>
            <person name="Whitty B.R."/>
            <person name="Coutinho P.M."/>
            <person name="Henrissat B."/>
            <person name="Martin F."/>
            <person name="Thomas P.D."/>
            <person name="Tyler B.M."/>
            <person name="De Vries R.P."/>
            <person name="Kamoun S."/>
            <person name="Yandell M."/>
            <person name="Tisserat N."/>
            <person name="Buell C.R."/>
        </authorList>
    </citation>
    <scope>NUCLEOTIDE SEQUENCE</scope>
    <source>
        <strain evidence="8">DAOM:BR144</strain>
    </source>
</reference>
<name>K3WDA7_GLOUD</name>
<dbReference type="Pfam" id="PF05726">
    <property type="entry name" value="Pirin_C"/>
    <property type="match status" value="1"/>
</dbReference>
<evidence type="ECO:0000256" key="2">
    <source>
        <dbReference type="RuleBase" id="RU003457"/>
    </source>
</evidence>
<sequence>MVAVVVRLVLGALCVLHLQQSGVLGLKLTPAPKNCVTNEDNVCIAQDLQANAHQTESTVFASTTAPDDMFRTRRVALKFLAREQGEGAGATVRRSVGSHQLRNLDPFLMLDEFNTGLPGGFPDHPHRGFETVTYMLPTSKGHMLHEDFLGNKGELRPGDLQWMTPGKGILHAEMPASEEKAHGLQLWVNLPKARKIMEPRYQEIKREQVPHAFDADKKIEAIVFAGEVFGSKGPIETEAPVTYVHFIMQKGSSMDYRIPEGHNAFLHTLTGSGLCADEKIQAHHAVVLEKEGDGVHISTDSDNGLEFIVISGKPLNEPVVQYGPFVMTTESEIHQTIRDYQSGRNGFENAPHWESEIGNRG</sequence>
<feature type="domain" description="Pirin C-terminal" evidence="6">
    <location>
        <begin position="243"/>
        <end position="346"/>
    </location>
</feature>
<proteinExistence type="inferred from homology"/>
<keyword evidence="8" id="KW-1185">Reference proteome</keyword>
<dbReference type="InterPro" id="IPR014710">
    <property type="entry name" value="RmlC-like_jellyroll"/>
</dbReference>
<dbReference type="CDD" id="cd02247">
    <property type="entry name" value="cupin_pirin_C"/>
    <property type="match status" value="1"/>
</dbReference>
<dbReference type="HOGENOM" id="CLU_045717_0_1_1"/>
<dbReference type="SUPFAM" id="SSF51182">
    <property type="entry name" value="RmlC-like cupins"/>
    <property type="match status" value="1"/>
</dbReference>
<reference evidence="7" key="3">
    <citation type="submission" date="2015-02" db="UniProtKB">
        <authorList>
            <consortium name="EnsemblProtists"/>
        </authorList>
    </citation>
    <scope>IDENTIFICATION</scope>
    <source>
        <strain evidence="7">DAOM BR144</strain>
    </source>
</reference>
<dbReference type="Gene3D" id="2.60.120.10">
    <property type="entry name" value="Jelly Rolls"/>
    <property type="match status" value="2"/>
</dbReference>
<dbReference type="EnsemblProtists" id="PYU1_T002948">
    <property type="protein sequence ID" value="PYU1_T002948"/>
    <property type="gene ID" value="PYU1_G002945"/>
</dbReference>
<evidence type="ECO:0008006" key="9">
    <source>
        <dbReference type="Google" id="ProtNLM"/>
    </source>
</evidence>
<feature type="region of interest" description="Disordered" evidence="3">
    <location>
        <begin position="342"/>
        <end position="361"/>
    </location>
</feature>
<feature type="signal peptide" evidence="4">
    <location>
        <begin position="1"/>
        <end position="25"/>
    </location>
</feature>
<dbReference type="AlphaFoldDB" id="K3WDA7"/>
<keyword evidence="4" id="KW-0732">Signal</keyword>
<dbReference type="Pfam" id="PF02678">
    <property type="entry name" value="Pirin"/>
    <property type="match status" value="1"/>
</dbReference>
<comment type="similarity">
    <text evidence="1 2">Belongs to the pirin family.</text>
</comment>
<protein>
    <recommendedName>
        <fullName evidence="9">Pirin</fullName>
    </recommendedName>
</protein>
<dbReference type="InParanoid" id="K3WDA7"/>
<dbReference type="EMBL" id="GL376628">
    <property type="status" value="NOT_ANNOTATED_CDS"/>
    <property type="molecule type" value="Genomic_DNA"/>
</dbReference>
<reference evidence="8" key="2">
    <citation type="submission" date="2010-04" db="EMBL/GenBank/DDBJ databases">
        <authorList>
            <person name="Buell R."/>
            <person name="Hamilton J."/>
            <person name="Hostetler J."/>
        </authorList>
    </citation>
    <scope>NUCLEOTIDE SEQUENCE [LARGE SCALE GENOMIC DNA]</scope>
    <source>
        <strain evidence="8">DAOM:BR144</strain>
    </source>
</reference>
<dbReference type="Proteomes" id="UP000019132">
    <property type="component" value="Unassembled WGS sequence"/>
</dbReference>
<dbReference type="VEuPathDB" id="FungiDB:PYU1_G002945"/>
<organism evidence="7 8">
    <name type="scientific">Globisporangium ultimum (strain ATCC 200006 / CBS 805.95 / DAOM BR144)</name>
    <name type="common">Pythium ultimum</name>
    <dbReference type="NCBI Taxonomy" id="431595"/>
    <lineage>
        <taxon>Eukaryota</taxon>
        <taxon>Sar</taxon>
        <taxon>Stramenopiles</taxon>
        <taxon>Oomycota</taxon>
        <taxon>Peronosporomycetes</taxon>
        <taxon>Pythiales</taxon>
        <taxon>Pythiaceae</taxon>
        <taxon>Globisporangium</taxon>
    </lineage>
</organism>
<accession>K3WDA7</accession>
<dbReference type="OMA" id="ININRNM"/>
<evidence type="ECO:0000259" key="5">
    <source>
        <dbReference type="Pfam" id="PF02678"/>
    </source>
</evidence>
<feature type="compositionally biased region" description="Basic and acidic residues" evidence="3">
    <location>
        <begin position="351"/>
        <end position="361"/>
    </location>
</feature>
<dbReference type="eggNOG" id="ENOG502QQ5A">
    <property type="taxonomic scope" value="Eukaryota"/>
</dbReference>
<evidence type="ECO:0000256" key="1">
    <source>
        <dbReference type="ARBA" id="ARBA00008416"/>
    </source>
</evidence>